<evidence type="ECO:0008006" key="8">
    <source>
        <dbReference type="Google" id="ProtNLM"/>
    </source>
</evidence>
<proteinExistence type="inferred from homology"/>
<dbReference type="PANTHER" id="PTHR12940:SF0">
    <property type="entry name" value="SPLICING FACTOR ESS-2 HOMOLOG"/>
    <property type="match status" value="1"/>
</dbReference>
<dbReference type="OrthoDB" id="19679at2759"/>
<evidence type="ECO:0000313" key="7">
    <source>
        <dbReference type="Proteomes" id="UP000031512"/>
    </source>
</evidence>
<keyword evidence="4" id="KW-0175">Coiled coil</keyword>
<dbReference type="GO" id="GO:0071013">
    <property type="term" value="C:catalytic step 2 spliceosome"/>
    <property type="evidence" value="ECO:0007669"/>
    <property type="project" value="TreeGrafter"/>
</dbReference>
<keyword evidence="7" id="KW-1185">Reference proteome</keyword>
<name>L1LFD5_THEEQ</name>
<dbReference type="AlphaFoldDB" id="L1LFD5"/>
<organism evidence="6 7">
    <name type="scientific">Theileria equi strain WA</name>
    <dbReference type="NCBI Taxonomy" id="1537102"/>
    <lineage>
        <taxon>Eukaryota</taxon>
        <taxon>Sar</taxon>
        <taxon>Alveolata</taxon>
        <taxon>Apicomplexa</taxon>
        <taxon>Aconoidasida</taxon>
        <taxon>Piroplasmida</taxon>
        <taxon>Theileriidae</taxon>
        <taxon>Theileria</taxon>
    </lineage>
</organism>
<feature type="region of interest" description="Disordered" evidence="5">
    <location>
        <begin position="483"/>
        <end position="507"/>
    </location>
</feature>
<sequence length="507" mass="56824">MTEGTLETTMEDPDAQNVDKEPRCTSTESAEGDSGASSTKISKVDDYTTDDEGETNREEQDIQENTDMESSNAVKTEREGSRRDGRMEFTAHSKSKRHKDALALRKRSSVAVKNPNTPYSSTLKRLKANERIKELSEEDYVSCLENIIERDYFPDLTKLRYINAIAEARAAGNTHMAQVLSERLQRVEQGELDETEVELKTLNKDGERVVVNLGKNGLKLNEFHRIFTSEDNRSFERLTKVDIEKSIQKTKWIEDSEYKHNLALADVQRDTELGMRSKSTASNKAVARNSLMFYPDGNIPSAPSAVRILSKNTSLNVDERMKELEDLQIEKRNELKKLAEDEEIANLVVMEGVAKHRDLATIQHSTNYGYVHTPKIVAGQGNTPLFTWGTIADVEAMPSTPLLQKASTPLVAGRSSLDTDGFQIPNAVPREILADKLYKKLSRKPSKYAKTPVTSSGNPNTPLIVQKLIAKHTKNVDMQLRDSYSGHKHRSRSSSVASSIASSHRRV</sequence>
<evidence type="ECO:0000256" key="3">
    <source>
        <dbReference type="ARBA" id="ARBA00023242"/>
    </source>
</evidence>
<comment type="subcellular location">
    <subcellularLocation>
        <location evidence="1">Nucleus</location>
    </subcellularLocation>
</comment>
<dbReference type="KEGG" id="beq:BEWA_038960"/>
<dbReference type="VEuPathDB" id="PiroplasmaDB:BEWA_038960"/>
<evidence type="ECO:0000256" key="5">
    <source>
        <dbReference type="SAM" id="MobiDB-lite"/>
    </source>
</evidence>
<dbReference type="Proteomes" id="UP000031512">
    <property type="component" value="Unassembled WGS sequence"/>
</dbReference>
<reference evidence="6 7" key="1">
    <citation type="journal article" date="2012" name="BMC Genomics">
        <title>Comparative genomic analysis and phylogenetic position of Theileria equi.</title>
        <authorList>
            <person name="Kappmeyer L.S."/>
            <person name="Thiagarajan M."/>
            <person name="Herndon D.R."/>
            <person name="Ramsay J.D."/>
            <person name="Caler E."/>
            <person name="Djikeng A."/>
            <person name="Gillespie J.J."/>
            <person name="Lau A.O."/>
            <person name="Roalson E.H."/>
            <person name="Silva J.C."/>
            <person name="Silva M.G."/>
            <person name="Suarez C.E."/>
            <person name="Ueti M.W."/>
            <person name="Nene V.M."/>
            <person name="Mealey R.H."/>
            <person name="Knowles D.P."/>
            <person name="Brayton K.A."/>
        </authorList>
    </citation>
    <scope>NUCLEOTIDE SEQUENCE [LARGE SCALE GENOMIC DNA]</scope>
    <source>
        <strain evidence="6 7">WA</strain>
    </source>
</reference>
<keyword evidence="3" id="KW-0539">Nucleus</keyword>
<dbReference type="InterPro" id="IPR019148">
    <property type="entry name" value="Nuclear_protein_DGCR14_ESS-2"/>
</dbReference>
<feature type="compositionally biased region" description="Basic and acidic residues" evidence="5">
    <location>
        <begin position="75"/>
        <end position="91"/>
    </location>
</feature>
<feature type="coiled-coil region" evidence="4">
    <location>
        <begin position="317"/>
        <end position="344"/>
    </location>
</feature>
<evidence type="ECO:0000313" key="6">
    <source>
        <dbReference type="EMBL" id="EKX73858.1"/>
    </source>
</evidence>
<dbReference type="EMBL" id="ACOU01000002">
    <property type="protein sequence ID" value="EKX73858.1"/>
    <property type="molecule type" value="Genomic_DNA"/>
</dbReference>
<comment type="similarity">
    <text evidence="2">Belongs to the ESS2 family.</text>
</comment>
<comment type="caution">
    <text evidence="6">The sequence shown here is derived from an EMBL/GenBank/DDBJ whole genome shotgun (WGS) entry which is preliminary data.</text>
</comment>
<dbReference type="RefSeq" id="XP_004833310.1">
    <property type="nucleotide sequence ID" value="XM_004833253.1"/>
</dbReference>
<dbReference type="STRING" id="1537102.L1LFD5"/>
<dbReference type="Pfam" id="PF09751">
    <property type="entry name" value="Es2"/>
    <property type="match status" value="2"/>
</dbReference>
<feature type="region of interest" description="Disordered" evidence="5">
    <location>
        <begin position="1"/>
        <end position="101"/>
    </location>
</feature>
<feature type="compositionally biased region" description="Low complexity" evidence="5">
    <location>
        <begin position="493"/>
        <end position="507"/>
    </location>
</feature>
<evidence type="ECO:0000256" key="2">
    <source>
        <dbReference type="ARBA" id="ARBA00009072"/>
    </source>
</evidence>
<dbReference type="GeneID" id="15803222"/>
<evidence type="ECO:0000256" key="4">
    <source>
        <dbReference type="SAM" id="Coils"/>
    </source>
</evidence>
<gene>
    <name evidence="6" type="ORF">BEWA_038960</name>
</gene>
<protein>
    <recommendedName>
        <fullName evidence="8">Nuclear protein Es2</fullName>
    </recommendedName>
</protein>
<feature type="compositionally biased region" description="Polar residues" evidence="5">
    <location>
        <begin position="24"/>
        <end position="41"/>
    </location>
</feature>
<evidence type="ECO:0000256" key="1">
    <source>
        <dbReference type="ARBA" id="ARBA00004123"/>
    </source>
</evidence>
<dbReference type="PANTHER" id="PTHR12940">
    <property type="entry name" value="ES-2 PROTEIN - RELATED"/>
    <property type="match status" value="1"/>
</dbReference>
<accession>L1LFD5</accession>
<dbReference type="eggNOG" id="KOG2627">
    <property type="taxonomic scope" value="Eukaryota"/>
</dbReference>